<organism evidence="3 4">
    <name type="scientific">Burkholderia metallica</name>
    <dbReference type="NCBI Taxonomy" id="488729"/>
    <lineage>
        <taxon>Bacteria</taxon>
        <taxon>Pseudomonadati</taxon>
        <taxon>Pseudomonadota</taxon>
        <taxon>Betaproteobacteria</taxon>
        <taxon>Burkholderiales</taxon>
        <taxon>Burkholderiaceae</taxon>
        <taxon>Burkholderia</taxon>
        <taxon>Burkholderia cepacia complex</taxon>
    </lineage>
</organism>
<dbReference type="InterPro" id="IPR029068">
    <property type="entry name" value="Glyas_Bleomycin-R_OHBP_Dase"/>
</dbReference>
<feature type="domain" description="VOC" evidence="2">
    <location>
        <begin position="64"/>
        <end position="175"/>
    </location>
</feature>
<protein>
    <submittedName>
        <fullName evidence="3">VOC family protein</fullName>
    </submittedName>
</protein>
<dbReference type="InterPro" id="IPR004360">
    <property type="entry name" value="Glyas_Fos-R_dOase_dom"/>
</dbReference>
<gene>
    <name evidence="3" type="ORF">QZM52_21730</name>
</gene>
<evidence type="ECO:0000256" key="1">
    <source>
        <dbReference type="SAM" id="MobiDB-lite"/>
    </source>
</evidence>
<dbReference type="Pfam" id="PF00903">
    <property type="entry name" value="Glyoxalase"/>
    <property type="match status" value="1"/>
</dbReference>
<dbReference type="PANTHER" id="PTHR34109:SF1">
    <property type="entry name" value="VOC DOMAIN-CONTAINING PROTEIN"/>
    <property type="match status" value="1"/>
</dbReference>
<dbReference type="EMBL" id="JAUJSQ010000008">
    <property type="protein sequence ID" value="MDN7933912.1"/>
    <property type="molecule type" value="Genomic_DNA"/>
</dbReference>
<proteinExistence type="predicted"/>
<dbReference type="CDD" id="cd07246">
    <property type="entry name" value="VOC_like"/>
    <property type="match status" value="1"/>
</dbReference>
<name>A0ABT8PFT6_9BURK</name>
<sequence length="192" mass="21727">MGPHAPTGRKAHRSSTRVDATRFSVDRSGPRPWKPRCRPRMPGRQYPPDSLRRWPDMVKFQPDGWHTVTPRIVVPDPHNLIEFVRAVFHAQGAFRPGLPAEIRIGDSVVMISGEDGLRDPMPAFLYVYVEDVDRVYQRALAAHAISLEAPADLPYGDRRAMVQDPWGNRWQIATHQRDLPVDEIRARLAGGG</sequence>
<comment type="caution">
    <text evidence="3">The sequence shown here is derived from an EMBL/GenBank/DDBJ whole genome shotgun (WGS) entry which is preliminary data.</text>
</comment>
<dbReference type="PANTHER" id="PTHR34109">
    <property type="entry name" value="BNAUNNG04460D PROTEIN-RELATED"/>
    <property type="match status" value="1"/>
</dbReference>
<dbReference type="Gene3D" id="3.30.720.110">
    <property type="match status" value="1"/>
</dbReference>
<dbReference type="SUPFAM" id="SSF54593">
    <property type="entry name" value="Glyoxalase/Bleomycin resistance protein/Dihydroxybiphenyl dioxygenase"/>
    <property type="match status" value="1"/>
</dbReference>
<feature type="region of interest" description="Disordered" evidence="1">
    <location>
        <begin position="1"/>
        <end position="48"/>
    </location>
</feature>
<dbReference type="PROSITE" id="PS51819">
    <property type="entry name" value="VOC"/>
    <property type="match status" value="1"/>
</dbReference>
<accession>A0ABT8PFT6</accession>
<keyword evidence="4" id="KW-1185">Reference proteome</keyword>
<evidence type="ECO:0000259" key="2">
    <source>
        <dbReference type="PROSITE" id="PS51819"/>
    </source>
</evidence>
<dbReference type="InterPro" id="IPR037523">
    <property type="entry name" value="VOC_core"/>
</dbReference>
<evidence type="ECO:0000313" key="3">
    <source>
        <dbReference type="EMBL" id="MDN7933912.1"/>
    </source>
</evidence>
<reference evidence="3" key="1">
    <citation type="submission" date="2023-07" db="EMBL/GenBank/DDBJ databases">
        <title>A collection of bacterial strains from the Burkholderia cepacia Research Laboratory and Repository.</title>
        <authorList>
            <person name="Lipuma J."/>
            <person name="Spilker T."/>
            <person name="Caverly L."/>
        </authorList>
    </citation>
    <scope>NUCLEOTIDE SEQUENCE</scope>
    <source>
        <strain evidence="3">AU42020</strain>
    </source>
</reference>
<evidence type="ECO:0000313" key="4">
    <source>
        <dbReference type="Proteomes" id="UP001171606"/>
    </source>
</evidence>
<dbReference type="Proteomes" id="UP001171606">
    <property type="component" value="Unassembled WGS sequence"/>
</dbReference>